<feature type="domain" description="Methyl-accepting transducer" evidence="13">
    <location>
        <begin position="268"/>
        <end position="497"/>
    </location>
</feature>
<dbReference type="RefSeq" id="WP_182214665.1">
    <property type="nucleotide sequence ID" value="NZ_JACEZS010000002.1"/>
</dbReference>
<dbReference type="InterPro" id="IPR004091">
    <property type="entry name" value="Chemotax_Me-accpt_rcpt_Me-site"/>
</dbReference>
<keyword evidence="9 11" id="KW-0807">Transducer</keyword>
<dbReference type="AlphaFoldDB" id="A0A7W2EF41"/>
<feature type="transmembrane region" description="Helical" evidence="12">
    <location>
        <begin position="12"/>
        <end position="35"/>
    </location>
</feature>
<accession>A0A7W2EF41</accession>
<dbReference type="Pfam" id="PF02203">
    <property type="entry name" value="TarH"/>
    <property type="match status" value="1"/>
</dbReference>
<dbReference type="Gene3D" id="1.10.287.950">
    <property type="entry name" value="Methyl-accepting chemotaxis protein"/>
    <property type="match status" value="1"/>
</dbReference>
<reference evidence="15 16" key="1">
    <citation type="submission" date="2020-07" db="EMBL/GenBank/DDBJ databases">
        <title>Novel species isolated from subtropical streams in China.</title>
        <authorList>
            <person name="Lu H."/>
        </authorList>
    </citation>
    <scope>NUCLEOTIDE SEQUENCE [LARGE SCALE GENOMIC DNA]</scope>
    <source>
        <strain evidence="15 16">FT3S</strain>
    </source>
</reference>
<dbReference type="GO" id="GO:0005886">
    <property type="term" value="C:plasma membrane"/>
    <property type="evidence" value="ECO:0007669"/>
    <property type="project" value="UniProtKB-SubCell"/>
</dbReference>
<evidence type="ECO:0000256" key="5">
    <source>
        <dbReference type="ARBA" id="ARBA00022519"/>
    </source>
</evidence>
<dbReference type="FunFam" id="1.10.287.950:FF:000001">
    <property type="entry name" value="Methyl-accepting chemotaxis sensory transducer"/>
    <property type="match status" value="1"/>
</dbReference>
<feature type="domain" description="HAMP" evidence="14">
    <location>
        <begin position="211"/>
        <end position="263"/>
    </location>
</feature>
<keyword evidence="3" id="KW-0488">Methylation</keyword>
<keyword evidence="6 12" id="KW-0812">Transmembrane</keyword>
<dbReference type="SMART" id="SM00283">
    <property type="entry name" value="MA"/>
    <property type="match status" value="1"/>
</dbReference>
<sequence length="532" mass="56092">MLKNLTIKARLVAVIAFLSLELVVGAAVGIVGLYLSDTSMQTMYADRLVCLGQLDQVVRLLSSNQINAAKALTAPPDKVGPMLDEIESNIQQVGKVWGEYMATTLTPDEERLAGQAAAARAVFLREGLLPVVAALRHDDRDQAVALVQGRMAQTFAPLRRAIDDLIALQLDVARDTYLGADQRYRWIRNWCLAGLALGLLLAAAIGYWLVKAITVPLNEAVELAGAIAGGDLTRTIVVRGNDETGRLMAALQKMNASLVSIVGQVRNGTDTIAVATGEIAAGNQDLSSRTEEQASSLQETAASMEQLTATVRQNTEYAMQANTLAESASAVAARGGEVIGQVVGTMDEITDSARKITDIIGVIDSIAFQTNILALNAAVEAARAGEQGRGFAVVASEVRHLAHRSADAAKQIKTLIGASVERVEAGSQYVSAAGDTMRDIVSSVRKVSDIIGDITLASKEQSSGIEQISIAISQMDQVTQQNAALVEQAAAASEAMQSQAGRLSQVVGLFKLDLAGREHSAPTALRLTAPAG</sequence>
<evidence type="ECO:0000256" key="9">
    <source>
        <dbReference type="ARBA" id="ARBA00023224"/>
    </source>
</evidence>
<comment type="caution">
    <text evidence="15">The sequence shown here is derived from an EMBL/GenBank/DDBJ whole genome shotgun (WGS) entry which is preliminary data.</text>
</comment>
<evidence type="ECO:0000256" key="3">
    <source>
        <dbReference type="ARBA" id="ARBA00022481"/>
    </source>
</evidence>
<feature type="transmembrane region" description="Helical" evidence="12">
    <location>
        <begin position="190"/>
        <end position="210"/>
    </location>
</feature>
<dbReference type="InterPro" id="IPR004090">
    <property type="entry name" value="Chemotax_Me-accpt_rcpt"/>
</dbReference>
<evidence type="ECO:0000256" key="12">
    <source>
        <dbReference type="SAM" id="Phobius"/>
    </source>
</evidence>
<dbReference type="InterPro" id="IPR051310">
    <property type="entry name" value="MCP_chemotaxis"/>
</dbReference>
<evidence type="ECO:0000256" key="8">
    <source>
        <dbReference type="ARBA" id="ARBA00023136"/>
    </source>
</evidence>
<keyword evidence="4" id="KW-0145">Chemotaxis</keyword>
<comment type="subcellular location">
    <subcellularLocation>
        <location evidence="1">Cell inner membrane</location>
        <topology evidence="1">Multi-pass membrane protein</topology>
    </subcellularLocation>
</comment>
<proteinExistence type="inferred from homology"/>
<dbReference type="InterPro" id="IPR003660">
    <property type="entry name" value="HAMP_dom"/>
</dbReference>
<name>A0A7W2EF41_9BURK</name>
<evidence type="ECO:0000256" key="10">
    <source>
        <dbReference type="ARBA" id="ARBA00029447"/>
    </source>
</evidence>
<organism evidence="15 16">
    <name type="scientific">Rugamonas fusca</name>
    <dbReference type="NCBI Taxonomy" id="2758568"/>
    <lineage>
        <taxon>Bacteria</taxon>
        <taxon>Pseudomonadati</taxon>
        <taxon>Pseudomonadota</taxon>
        <taxon>Betaproteobacteria</taxon>
        <taxon>Burkholderiales</taxon>
        <taxon>Oxalobacteraceae</taxon>
        <taxon>Telluria group</taxon>
        <taxon>Rugamonas</taxon>
    </lineage>
</organism>
<dbReference type="PROSITE" id="PS50111">
    <property type="entry name" value="CHEMOTAXIS_TRANSDUC_2"/>
    <property type="match status" value="1"/>
</dbReference>
<evidence type="ECO:0000256" key="4">
    <source>
        <dbReference type="ARBA" id="ARBA00022500"/>
    </source>
</evidence>
<keyword evidence="8 12" id="KW-0472">Membrane</keyword>
<dbReference type="Proteomes" id="UP000566711">
    <property type="component" value="Unassembled WGS sequence"/>
</dbReference>
<keyword evidence="7 12" id="KW-1133">Transmembrane helix</keyword>
<comment type="similarity">
    <text evidence="10">Belongs to the methyl-accepting chemotaxis (MCP) protein family.</text>
</comment>
<gene>
    <name evidence="15" type="ORF">H3H36_04795</name>
</gene>
<dbReference type="Pfam" id="PF00672">
    <property type="entry name" value="HAMP"/>
    <property type="match status" value="1"/>
</dbReference>
<dbReference type="PANTHER" id="PTHR43531">
    <property type="entry name" value="PROTEIN ICFG"/>
    <property type="match status" value="1"/>
</dbReference>
<dbReference type="Pfam" id="PF00015">
    <property type="entry name" value="MCPsignal"/>
    <property type="match status" value="1"/>
</dbReference>
<dbReference type="InterPro" id="IPR003122">
    <property type="entry name" value="Tar_rcpt_lig-bd"/>
</dbReference>
<evidence type="ECO:0000256" key="1">
    <source>
        <dbReference type="ARBA" id="ARBA00004429"/>
    </source>
</evidence>
<dbReference type="PANTHER" id="PTHR43531:SF14">
    <property type="entry name" value="METHYL-ACCEPTING CHEMOTAXIS PROTEIN I-RELATED"/>
    <property type="match status" value="1"/>
</dbReference>
<dbReference type="SMART" id="SM00304">
    <property type="entry name" value="HAMP"/>
    <property type="match status" value="1"/>
</dbReference>
<evidence type="ECO:0000313" key="16">
    <source>
        <dbReference type="Proteomes" id="UP000566711"/>
    </source>
</evidence>
<dbReference type="GO" id="GO:0007165">
    <property type="term" value="P:signal transduction"/>
    <property type="evidence" value="ECO:0007669"/>
    <property type="project" value="UniProtKB-KW"/>
</dbReference>
<dbReference type="EMBL" id="JACEZS010000002">
    <property type="protein sequence ID" value="MBA5604677.1"/>
    <property type="molecule type" value="Genomic_DNA"/>
</dbReference>
<evidence type="ECO:0000256" key="2">
    <source>
        <dbReference type="ARBA" id="ARBA00022475"/>
    </source>
</evidence>
<dbReference type="PRINTS" id="PR00260">
    <property type="entry name" value="CHEMTRNSDUCR"/>
</dbReference>
<keyword evidence="16" id="KW-1185">Reference proteome</keyword>
<evidence type="ECO:0000256" key="11">
    <source>
        <dbReference type="PROSITE-ProRule" id="PRU00284"/>
    </source>
</evidence>
<evidence type="ECO:0000259" key="13">
    <source>
        <dbReference type="PROSITE" id="PS50111"/>
    </source>
</evidence>
<evidence type="ECO:0000256" key="6">
    <source>
        <dbReference type="ARBA" id="ARBA00022692"/>
    </source>
</evidence>
<keyword evidence="5" id="KW-0997">Cell inner membrane</keyword>
<dbReference type="PROSITE" id="PS00538">
    <property type="entry name" value="CHEMOTAXIS_TRANSDUC_1"/>
    <property type="match status" value="1"/>
</dbReference>
<dbReference type="SUPFAM" id="SSF58104">
    <property type="entry name" value="Methyl-accepting chemotaxis protein (MCP) signaling domain"/>
    <property type="match status" value="1"/>
</dbReference>
<evidence type="ECO:0000256" key="7">
    <source>
        <dbReference type="ARBA" id="ARBA00022989"/>
    </source>
</evidence>
<dbReference type="InterPro" id="IPR004089">
    <property type="entry name" value="MCPsignal_dom"/>
</dbReference>
<protein>
    <submittedName>
        <fullName evidence="15">Tar ligand binding domain-containing protein</fullName>
    </submittedName>
</protein>
<keyword evidence="2" id="KW-1003">Cell membrane</keyword>
<dbReference type="CDD" id="cd06225">
    <property type="entry name" value="HAMP"/>
    <property type="match status" value="1"/>
</dbReference>
<evidence type="ECO:0000313" key="15">
    <source>
        <dbReference type="EMBL" id="MBA5604677.1"/>
    </source>
</evidence>
<evidence type="ECO:0000259" key="14">
    <source>
        <dbReference type="PROSITE" id="PS50885"/>
    </source>
</evidence>
<dbReference type="PROSITE" id="PS50885">
    <property type="entry name" value="HAMP"/>
    <property type="match status" value="1"/>
</dbReference>
<dbReference type="GO" id="GO:0006935">
    <property type="term" value="P:chemotaxis"/>
    <property type="evidence" value="ECO:0007669"/>
    <property type="project" value="UniProtKB-KW"/>
</dbReference>
<dbReference type="CDD" id="cd11386">
    <property type="entry name" value="MCP_signal"/>
    <property type="match status" value="1"/>
</dbReference>
<dbReference type="GO" id="GO:0004888">
    <property type="term" value="F:transmembrane signaling receptor activity"/>
    <property type="evidence" value="ECO:0007669"/>
    <property type="project" value="InterPro"/>
</dbReference>